<reference evidence="8" key="1">
    <citation type="submission" date="2016-10" db="EMBL/GenBank/DDBJ databases">
        <title>Sequence of Gallionella enrichment culture.</title>
        <authorList>
            <person name="Poehlein A."/>
            <person name="Muehling M."/>
            <person name="Daniel R."/>
        </authorList>
    </citation>
    <scope>NUCLEOTIDE SEQUENCE</scope>
</reference>
<protein>
    <submittedName>
        <fullName evidence="8">Putative aminodeoxychorismate lyase</fullName>
    </submittedName>
</protein>
<dbReference type="Gene3D" id="3.30.1490.480">
    <property type="entry name" value="Endolytic murein transglycosylase"/>
    <property type="match status" value="1"/>
</dbReference>
<organism evidence="8">
    <name type="scientific">mine drainage metagenome</name>
    <dbReference type="NCBI Taxonomy" id="410659"/>
    <lineage>
        <taxon>unclassified sequences</taxon>
        <taxon>metagenomes</taxon>
        <taxon>ecological metagenomes</taxon>
    </lineage>
</organism>
<gene>
    <name evidence="8" type="ORF">GALL_305920</name>
</gene>
<evidence type="ECO:0000256" key="6">
    <source>
        <dbReference type="ARBA" id="ARBA00023316"/>
    </source>
</evidence>
<comment type="caution">
    <text evidence="8">The sequence shown here is derived from an EMBL/GenBank/DDBJ whole genome shotgun (WGS) entry which is preliminary data.</text>
</comment>
<dbReference type="CDD" id="cd08010">
    <property type="entry name" value="MltG_like"/>
    <property type="match status" value="1"/>
</dbReference>
<dbReference type="InterPro" id="IPR003770">
    <property type="entry name" value="MLTG-like"/>
</dbReference>
<dbReference type="HAMAP" id="MF_02065">
    <property type="entry name" value="MltG"/>
    <property type="match status" value="1"/>
</dbReference>
<sequence length="335" mass="37674">MSVIKELLLWLLFILVIVGGLFTYYARTPIPLEHTPFEFSLKQGSSLKSTAHQIQQAGGLNNEWLFVLLARGLRKANQIKPGNYQLEHEVTPLQLLNMISKGQFEHSSLTIIEGTTFKELRATLNAESTLRHDSSTLTDTEILRRIGATETAAEGLFFPDTYNYSTGSSDLIVLKRAYQLMQRNLQDNWKKRDSDLPFNTPYEALILASIVEKETGQPGDRPMIASVFINRLKKNMRLQTDPTVIYGMGDKFDGNLRKRDLTHDTPYNTYTRDGLTPTPIALPGLAALQATLHPAPSPALYFVARGDGSSQFSSTLVEHNNAVNQYQIKPYKQKK</sequence>
<feature type="transmembrane region" description="Helical" evidence="7">
    <location>
        <begin position="7"/>
        <end position="26"/>
    </location>
</feature>
<accession>A0A1J5QV32</accession>
<dbReference type="GO" id="GO:0071555">
    <property type="term" value="P:cell wall organization"/>
    <property type="evidence" value="ECO:0007669"/>
    <property type="project" value="UniProtKB-KW"/>
</dbReference>
<evidence type="ECO:0000256" key="3">
    <source>
        <dbReference type="ARBA" id="ARBA00022989"/>
    </source>
</evidence>
<evidence type="ECO:0000313" key="8">
    <source>
        <dbReference type="EMBL" id="OIQ87542.1"/>
    </source>
</evidence>
<evidence type="ECO:0000256" key="5">
    <source>
        <dbReference type="ARBA" id="ARBA00023239"/>
    </source>
</evidence>
<evidence type="ECO:0000256" key="1">
    <source>
        <dbReference type="ARBA" id="ARBA00022475"/>
    </source>
</evidence>
<dbReference type="PANTHER" id="PTHR30518">
    <property type="entry name" value="ENDOLYTIC MUREIN TRANSGLYCOSYLASE"/>
    <property type="match status" value="1"/>
</dbReference>
<dbReference type="EMBL" id="MLJW01000417">
    <property type="protein sequence ID" value="OIQ87542.1"/>
    <property type="molecule type" value="Genomic_DNA"/>
</dbReference>
<keyword evidence="5 8" id="KW-0456">Lyase</keyword>
<dbReference type="AlphaFoldDB" id="A0A1J5QV32"/>
<evidence type="ECO:0000256" key="7">
    <source>
        <dbReference type="SAM" id="Phobius"/>
    </source>
</evidence>
<keyword evidence="3 7" id="KW-1133">Transmembrane helix</keyword>
<evidence type="ECO:0000256" key="4">
    <source>
        <dbReference type="ARBA" id="ARBA00023136"/>
    </source>
</evidence>
<dbReference type="GO" id="GO:0016829">
    <property type="term" value="F:lyase activity"/>
    <property type="evidence" value="ECO:0007669"/>
    <property type="project" value="UniProtKB-KW"/>
</dbReference>
<proteinExistence type="inferred from homology"/>
<keyword evidence="6" id="KW-0961">Cell wall biogenesis/degradation</keyword>
<keyword evidence="4 7" id="KW-0472">Membrane</keyword>
<dbReference type="PANTHER" id="PTHR30518:SF2">
    <property type="entry name" value="ENDOLYTIC MUREIN TRANSGLYCOSYLASE"/>
    <property type="match status" value="1"/>
</dbReference>
<dbReference type="Pfam" id="PF02618">
    <property type="entry name" value="YceG"/>
    <property type="match status" value="1"/>
</dbReference>
<evidence type="ECO:0000256" key="2">
    <source>
        <dbReference type="ARBA" id="ARBA00022692"/>
    </source>
</evidence>
<name>A0A1J5QV32_9ZZZZ</name>
<dbReference type="NCBIfam" id="TIGR00247">
    <property type="entry name" value="endolytic transglycosylase MltG"/>
    <property type="match status" value="1"/>
</dbReference>
<keyword evidence="2 7" id="KW-0812">Transmembrane</keyword>
<keyword evidence="1" id="KW-1003">Cell membrane</keyword>
<dbReference type="Gene3D" id="3.30.160.60">
    <property type="entry name" value="Classic Zinc Finger"/>
    <property type="match status" value="1"/>
</dbReference>